<feature type="domain" description="Transketolase-like pyrimidine-binding" evidence="11">
    <location>
        <begin position="317"/>
        <end position="481"/>
    </location>
</feature>
<dbReference type="CDD" id="cd07033">
    <property type="entry name" value="TPP_PYR_DXS_TK_like"/>
    <property type="match status" value="1"/>
</dbReference>
<dbReference type="CDD" id="cd02007">
    <property type="entry name" value="TPP_DXS"/>
    <property type="match status" value="1"/>
</dbReference>
<dbReference type="InterPro" id="IPR005477">
    <property type="entry name" value="Dxylulose-5-P_synthase"/>
</dbReference>
<organism evidence="12 13">
    <name type="scientific">Sedimentibacter acidaminivorans</name>
    <dbReference type="NCBI Taxonomy" id="913099"/>
    <lineage>
        <taxon>Bacteria</taxon>
        <taxon>Bacillati</taxon>
        <taxon>Bacillota</taxon>
        <taxon>Tissierellia</taxon>
        <taxon>Sedimentibacter</taxon>
    </lineage>
</organism>
<comment type="catalytic activity">
    <reaction evidence="10">
        <text>D-glyceraldehyde 3-phosphate + pyruvate + H(+) = 1-deoxy-D-xylulose 5-phosphate + CO2</text>
        <dbReference type="Rhea" id="RHEA:12605"/>
        <dbReference type="ChEBI" id="CHEBI:15361"/>
        <dbReference type="ChEBI" id="CHEBI:15378"/>
        <dbReference type="ChEBI" id="CHEBI:16526"/>
        <dbReference type="ChEBI" id="CHEBI:57792"/>
        <dbReference type="ChEBI" id="CHEBI:59776"/>
        <dbReference type="EC" id="2.2.1.7"/>
    </reaction>
</comment>
<dbReference type="EMBL" id="JAGGKS010000011">
    <property type="protein sequence ID" value="MBP1927230.1"/>
    <property type="molecule type" value="Genomic_DNA"/>
</dbReference>
<keyword evidence="6 10" id="KW-0460">Magnesium</keyword>
<dbReference type="GO" id="GO:0008661">
    <property type="term" value="F:1-deoxy-D-xylulose-5-phosphate synthase activity"/>
    <property type="evidence" value="ECO:0007669"/>
    <property type="project" value="UniProtKB-EC"/>
</dbReference>
<dbReference type="Pfam" id="PF13292">
    <property type="entry name" value="DXP_synthase_N"/>
    <property type="match status" value="1"/>
</dbReference>
<comment type="cofactor">
    <cofactor evidence="10">
        <name>Mg(2+)</name>
        <dbReference type="ChEBI" id="CHEBI:18420"/>
    </cofactor>
    <text evidence="10">Binds 1 Mg(2+) ion per subunit.</text>
</comment>
<proteinExistence type="inferred from homology"/>
<comment type="similarity">
    <text evidence="2 10">Belongs to the transketolase family. DXPS subfamily.</text>
</comment>
<evidence type="ECO:0000256" key="8">
    <source>
        <dbReference type="ARBA" id="ARBA00023052"/>
    </source>
</evidence>
<dbReference type="Pfam" id="PF02779">
    <property type="entry name" value="Transket_pyr"/>
    <property type="match status" value="1"/>
</dbReference>
<feature type="binding site" evidence="10">
    <location>
        <position position="175"/>
    </location>
    <ligand>
        <name>Mg(2+)</name>
        <dbReference type="ChEBI" id="CHEBI:18420"/>
    </ligand>
</feature>
<keyword evidence="5 10" id="KW-0479">Metal-binding</keyword>
<feature type="binding site" evidence="10">
    <location>
        <position position="287"/>
    </location>
    <ligand>
        <name>thiamine diphosphate</name>
        <dbReference type="ChEBI" id="CHEBI:58937"/>
    </ligand>
</feature>
<dbReference type="PANTHER" id="PTHR43322">
    <property type="entry name" value="1-D-DEOXYXYLULOSE 5-PHOSPHATE SYNTHASE-RELATED"/>
    <property type="match status" value="1"/>
</dbReference>
<evidence type="ECO:0000256" key="4">
    <source>
        <dbReference type="ARBA" id="ARBA00022679"/>
    </source>
</evidence>
<dbReference type="Pfam" id="PF02780">
    <property type="entry name" value="Transketolase_C"/>
    <property type="match status" value="1"/>
</dbReference>
<dbReference type="RefSeq" id="WP_209512939.1">
    <property type="nucleotide sequence ID" value="NZ_JAGGKS010000011.1"/>
</dbReference>
<evidence type="ECO:0000256" key="5">
    <source>
        <dbReference type="ARBA" id="ARBA00022723"/>
    </source>
</evidence>
<dbReference type="SMART" id="SM00861">
    <property type="entry name" value="Transket_pyr"/>
    <property type="match status" value="1"/>
</dbReference>
<accession>A0ABS4GHR7</accession>
<evidence type="ECO:0000256" key="2">
    <source>
        <dbReference type="ARBA" id="ARBA00011081"/>
    </source>
</evidence>
<dbReference type="Gene3D" id="3.40.50.970">
    <property type="match status" value="2"/>
</dbReference>
<dbReference type="SUPFAM" id="SSF52518">
    <property type="entry name" value="Thiamin diphosphate-binding fold (THDP-binding)"/>
    <property type="match status" value="2"/>
</dbReference>
<evidence type="ECO:0000259" key="11">
    <source>
        <dbReference type="SMART" id="SM00861"/>
    </source>
</evidence>
<evidence type="ECO:0000256" key="9">
    <source>
        <dbReference type="ARBA" id="ARBA00023229"/>
    </source>
</evidence>
<dbReference type="PANTHER" id="PTHR43322:SF5">
    <property type="entry name" value="1-DEOXY-D-XYLULOSE-5-PHOSPHATE SYNTHASE, CHLOROPLASTIC"/>
    <property type="match status" value="1"/>
</dbReference>
<feature type="binding site" evidence="10">
    <location>
        <begin position="147"/>
        <end position="148"/>
    </location>
    <ligand>
        <name>thiamine diphosphate</name>
        <dbReference type="ChEBI" id="CHEBI:58937"/>
    </ligand>
</feature>
<dbReference type="SUPFAM" id="SSF52922">
    <property type="entry name" value="TK C-terminal domain-like"/>
    <property type="match status" value="1"/>
</dbReference>
<dbReference type="PROSITE" id="PS00801">
    <property type="entry name" value="TRANSKETOLASE_1"/>
    <property type="match status" value="1"/>
</dbReference>
<dbReference type="Proteomes" id="UP001519342">
    <property type="component" value="Unassembled WGS sequence"/>
</dbReference>
<comment type="subunit">
    <text evidence="3 10">Homodimer.</text>
</comment>
<keyword evidence="4 10" id="KW-0808">Transferase</keyword>
<evidence type="ECO:0000256" key="7">
    <source>
        <dbReference type="ARBA" id="ARBA00022977"/>
    </source>
</evidence>
<evidence type="ECO:0000256" key="6">
    <source>
        <dbReference type="ARBA" id="ARBA00022842"/>
    </source>
</evidence>
<comment type="cofactor">
    <cofactor evidence="10">
        <name>thiamine diphosphate</name>
        <dbReference type="ChEBI" id="CHEBI:58937"/>
    </cofactor>
    <text evidence="10">Binds 1 thiamine pyrophosphate per subunit.</text>
</comment>
<dbReference type="InterPro" id="IPR033248">
    <property type="entry name" value="Transketolase_C"/>
</dbReference>
<evidence type="ECO:0000256" key="1">
    <source>
        <dbReference type="ARBA" id="ARBA00004980"/>
    </source>
</evidence>
<reference evidence="12 13" key="1">
    <citation type="submission" date="2021-03" db="EMBL/GenBank/DDBJ databases">
        <title>Genomic Encyclopedia of Type Strains, Phase IV (KMG-IV): sequencing the most valuable type-strain genomes for metagenomic binning, comparative biology and taxonomic classification.</title>
        <authorList>
            <person name="Goeker M."/>
        </authorList>
    </citation>
    <scope>NUCLEOTIDE SEQUENCE [LARGE SCALE GENOMIC DNA]</scope>
    <source>
        <strain evidence="12 13">DSM 24004</strain>
    </source>
</reference>
<name>A0ABS4GHR7_9FIRM</name>
<feature type="binding site" evidence="10">
    <location>
        <position position="368"/>
    </location>
    <ligand>
        <name>thiamine diphosphate</name>
        <dbReference type="ChEBI" id="CHEBI:58937"/>
    </ligand>
</feature>
<feature type="binding site" evidence="10">
    <location>
        <begin position="115"/>
        <end position="117"/>
    </location>
    <ligand>
        <name>thiamine diphosphate</name>
        <dbReference type="ChEBI" id="CHEBI:58937"/>
    </ligand>
</feature>
<dbReference type="Gene3D" id="3.40.50.920">
    <property type="match status" value="1"/>
</dbReference>
<comment type="pathway">
    <text evidence="1 10">Metabolic intermediate biosynthesis; 1-deoxy-D-xylulose 5-phosphate biosynthesis; 1-deoxy-D-xylulose 5-phosphate from D-glyceraldehyde 3-phosphate and pyruvate: step 1/1.</text>
</comment>
<feature type="binding site" evidence="10">
    <location>
        <position position="175"/>
    </location>
    <ligand>
        <name>thiamine diphosphate</name>
        <dbReference type="ChEBI" id="CHEBI:58937"/>
    </ligand>
</feature>
<keyword evidence="9 10" id="KW-0414">Isoprene biosynthesis</keyword>
<dbReference type="InterPro" id="IPR009014">
    <property type="entry name" value="Transketo_C/PFOR_II"/>
</dbReference>
<dbReference type="EC" id="2.2.1.7" evidence="10"/>
<evidence type="ECO:0000256" key="3">
    <source>
        <dbReference type="ARBA" id="ARBA00011738"/>
    </source>
</evidence>
<dbReference type="NCBIfam" id="NF003933">
    <property type="entry name" value="PRK05444.2-2"/>
    <property type="match status" value="1"/>
</dbReference>
<dbReference type="InterPro" id="IPR005475">
    <property type="entry name" value="Transketolase-like_Pyr-bd"/>
</dbReference>
<gene>
    <name evidence="10" type="primary">dxs</name>
    <name evidence="12" type="ORF">J2Z76_003127</name>
</gene>
<dbReference type="NCBIfam" id="TIGR00204">
    <property type="entry name" value="dxs"/>
    <property type="match status" value="1"/>
</dbReference>
<comment type="function">
    <text evidence="10">Catalyzes the acyloin condensation reaction between C atoms 2 and 3 of pyruvate and glyceraldehyde 3-phosphate to yield 1-deoxy-D-xylulose-5-phosphate (DXP).</text>
</comment>
<feature type="binding site" evidence="10">
    <location>
        <position position="74"/>
    </location>
    <ligand>
        <name>thiamine diphosphate</name>
        <dbReference type="ChEBI" id="CHEBI:58937"/>
    </ligand>
</feature>
<comment type="caution">
    <text evidence="12">The sequence shown here is derived from an EMBL/GenBank/DDBJ whole genome shotgun (WGS) entry which is preliminary data.</text>
</comment>
<dbReference type="HAMAP" id="MF_00315">
    <property type="entry name" value="DXP_synth"/>
    <property type="match status" value="1"/>
</dbReference>
<protein>
    <recommendedName>
        <fullName evidence="10">1-deoxy-D-xylulose-5-phosphate synthase</fullName>
        <ecNumber evidence="10">2.2.1.7</ecNumber>
    </recommendedName>
    <alternativeName>
        <fullName evidence="10">1-deoxyxylulose-5-phosphate synthase</fullName>
        <shortName evidence="10">DXP synthase</shortName>
        <shortName evidence="10">DXPS</shortName>
    </alternativeName>
</protein>
<sequence>MEKYLDNINSPEDIKKLSNDKLNALCLELRDFLVDNVSKTGGHIASNLGVVELTVALHYAFNCPMDKIVWDVGHQSYVHKIFTGRKNEMSTLRQYKGLSGFPKRDESIYDVFDTGHSSTSISAAIGIARARDLKSEKYEVVAVIGDGALTGGMAFEALNDAGRSNTKLIVILNDNEMSISPNVGGLSTYLGKIRTEPRYISTKKDVEKIIDHIPFGSKGIKKFIKRTKDGIKKMVVTTGMLFEELGFTYMGPIDGHNIDELIEVFNKSKNINGPLLIHVKTIKGKGYKFAEERPNDFHGVSAFNIETGKSLNKSSIPSCSDVFGNKLCEIAEKDKSVVAITAAMTDGTGLKNFSKKFPKRLFDVGIAEQHAVTMAAGLAANGVIPVVTLYSSFLQRAYDQVIHDVAMQNLHVVFAIDRAGIVGNDGETHQGVFDSAFLCQIPNIAVMVPTDYRELENMLEYAIKLHNGPICIRYPRGSFKSEIDSSDTMVQLGRGTIVKEGSDLTIIASGKMVKIAIDVRDILKDKSIDSEIINLRFLKPLDEELILKSALKTKKVVIIDETVKDGSVALRIDALFPNNIQVLFKTLPDKFIKQGSIDELLKENDLNAESIAFDIKNKLF</sequence>
<feature type="binding site" evidence="10">
    <location>
        <position position="146"/>
    </location>
    <ligand>
        <name>Mg(2+)</name>
        <dbReference type="ChEBI" id="CHEBI:18420"/>
    </ligand>
</feature>
<evidence type="ECO:0000313" key="13">
    <source>
        <dbReference type="Proteomes" id="UP001519342"/>
    </source>
</evidence>
<keyword evidence="7 10" id="KW-0784">Thiamine biosynthesis</keyword>
<keyword evidence="13" id="KW-1185">Reference proteome</keyword>
<evidence type="ECO:0000313" key="12">
    <source>
        <dbReference type="EMBL" id="MBP1927230.1"/>
    </source>
</evidence>
<evidence type="ECO:0000256" key="10">
    <source>
        <dbReference type="HAMAP-Rule" id="MF_00315"/>
    </source>
</evidence>
<dbReference type="InterPro" id="IPR049557">
    <property type="entry name" value="Transketolase_CS"/>
</dbReference>
<keyword evidence="8 10" id="KW-0786">Thiamine pyrophosphate</keyword>
<dbReference type="InterPro" id="IPR029061">
    <property type="entry name" value="THDP-binding"/>
</dbReference>